<name>A0ABM1T7V9_LIMPO</name>
<dbReference type="InterPro" id="IPR003599">
    <property type="entry name" value="Ig_sub"/>
</dbReference>
<feature type="compositionally biased region" description="Polar residues" evidence="1">
    <location>
        <begin position="141"/>
        <end position="156"/>
    </location>
</feature>
<dbReference type="GeneID" id="106467988"/>
<dbReference type="Proteomes" id="UP000694941">
    <property type="component" value="Unplaced"/>
</dbReference>
<feature type="domain" description="Ig-like" evidence="4">
    <location>
        <begin position="26"/>
        <end position="116"/>
    </location>
</feature>
<evidence type="ECO:0000256" key="1">
    <source>
        <dbReference type="SAM" id="MobiDB-lite"/>
    </source>
</evidence>
<dbReference type="InterPro" id="IPR036179">
    <property type="entry name" value="Ig-like_dom_sf"/>
</dbReference>
<evidence type="ECO:0000256" key="3">
    <source>
        <dbReference type="SAM" id="SignalP"/>
    </source>
</evidence>
<sequence length="564" mass="63327">MEKRPFLLILLHLCFKIYVHATHGPPRLLLEGRGLQKKVFAGAEAHLPCPVAGTKDSLVYDWYKSHQLLPTIGNHRYHVTHTGTLVIQHTAVEDSGFYVCEAFNQKGEVEAHVHLMVLSKFEDLVSSRNSGEDDGTFKPHGTTTDSSTGLTANNRKSSGKLLDPIVDGSGDRKLQNYFAFEAPVLTTSKHEDDNIFQRPVGSSVVFRCAAKGKPKPVITWFKDDKQVLENGLVVRELSNSVRISRWSMMIENLKIADSGKYSCVAYNIHGKENVTFVLQVVDQILSKPELTGSHPVNTTVEYGRTATFQCRVRSQDVPHIQWLRRVKKKETVLQDDLIKVKDEFYHVLKSDHTVEQPKGMFLNKLHINEARESDSGKYLCLGSTPTGYSYRSAFLTVTSPRLSHSVGWTKMSENWNNQTNPLLVALPIVLGVLIGVAVTLVVVCHRRRLASSFQYQKGMESHSLQTQRRIGSEILEVVIETHLGQSVKGKARKIYRNPISSFDSYAPLNQNQQEKLDKNQESVASSVNSEVVFNGGTAESRLWEDAHLPDLNLASDSYVMRYNV</sequence>
<dbReference type="Pfam" id="PF13927">
    <property type="entry name" value="Ig_3"/>
    <property type="match status" value="1"/>
</dbReference>
<dbReference type="SMART" id="SM00408">
    <property type="entry name" value="IGc2"/>
    <property type="match status" value="3"/>
</dbReference>
<dbReference type="InterPro" id="IPR007110">
    <property type="entry name" value="Ig-like_dom"/>
</dbReference>
<dbReference type="InterPro" id="IPR052615">
    <property type="entry name" value="FGFRL"/>
</dbReference>
<dbReference type="RefSeq" id="XP_022251964.1">
    <property type="nucleotide sequence ID" value="XM_022396256.1"/>
</dbReference>
<dbReference type="Pfam" id="PF07679">
    <property type="entry name" value="I-set"/>
    <property type="match status" value="2"/>
</dbReference>
<accession>A0ABM1T7V9</accession>
<dbReference type="SMART" id="SM00409">
    <property type="entry name" value="IG"/>
    <property type="match status" value="3"/>
</dbReference>
<feature type="domain" description="Ig-like" evidence="4">
    <location>
        <begin position="183"/>
        <end position="275"/>
    </location>
</feature>
<dbReference type="PROSITE" id="PS50835">
    <property type="entry name" value="IG_LIKE"/>
    <property type="match status" value="3"/>
</dbReference>
<feature type="region of interest" description="Disordered" evidence="1">
    <location>
        <begin position="129"/>
        <end position="156"/>
    </location>
</feature>
<evidence type="ECO:0000259" key="4">
    <source>
        <dbReference type="PROSITE" id="PS50835"/>
    </source>
</evidence>
<proteinExistence type="predicted"/>
<dbReference type="InterPro" id="IPR013098">
    <property type="entry name" value="Ig_I-set"/>
</dbReference>
<reference evidence="6 7" key="1">
    <citation type="submission" date="2025-05" db="UniProtKB">
        <authorList>
            <consortium name="RefSeq"/>
        </authorList>
    </citation>
    <scope>IDENTIFICATION</scope>
    <source>
        <tissue evidence="6 7">Muscle</tissue>
    </source>
</reference>
<feature type="chain" id="PRO_5045023232" evidence="3">
    <location>
        <begin position="22"/>
        <end position="564"/>
    </location>
</feature>
<dbReference type="RefSeq" id="XP_022251965.1">
    <property type="nucleotide sequence ID" value="XM_022396257.1"/>
</dbReference>
<organism evidence="5 8">
    <name type="scientific">Limulus polyphemus</name>
    <name type="common">Atlantic horseshoe crab</name>
    <dbReference type="NCBI Taxonomy" id="6850"/>
    <lineage>
        <taxon>Eukaryota</taxon>
        <taxon>Metazoa</taxon>
        <taxon>Ecdysozoa</taxon>
        <taxon>Arthropoda</taxon>
        <taxon>Chelicerata</taxon>
        <taxon>Merostomata</taxon>
        <taxon>Xiphosura</taxon>
        <taxon>Limulidae</taxon>
        <taxon>Limulus</taxon>
    </lineage>
</organism>
<dbReference type="InterPro" id="IPR003598">
    <property type="entry name" value="Ig_sub2"/>
</dbReference>
<keyword evidence="3" id="KW-0732">Signal</keyword>
<dbReference type="PANTHER" id="PTHR19890:SF10">
    <property type="entry name" value="FIBROBLAST GROWTH FACTOR RECEPTOR-LIKE 1"/>
    <property type="match status" value="1"/>
</dbReference>
<dbReference type="Gene3D" id="2.60.40.10">
    <property type="entry name" value="Immunoglobulins"/>
    <property type="match status" value="3"/>
</dbReference>
<evidence type="ECO:0000313" key="6">
    <source>
        <dbReference type="RefSeq" id="XP_022251963.1"/>
    </source>
</evidence>
<protein>
    <submittedName>
        <fullName evidence="6 7">Fibroblast growth factor receptor-like 1 isoform X1</fullName>
    </submittedName>
</protein>
<feature type="transmembrane region" description="Helical" evidence="2">
    <location>
        <begin position="422"/>
        <end position="444"/>
    </location>
</feature>
<dbReference type="SUPFAM" id="SSF48726">
    <property type="entry name" value="Immunoglobulin"/>
    <property type="match status" value="3"/>
</dbReference>
<feature type="domain" description="Ig-like" evidence="4">
    <location>
        <begin position="288"/>
        <end position="396"/>
    </location>
</feature>
<evidence type="ECO:0000313" key="8">
    <source>
        <dbReference type="RefSeq" id="XP_022251965.1"/>
    </source>
</evidence>
<evidence type="ECO:0000313" key="5">
    <source>
        <dbReference type="Proteomes" id="UP000694941"/>
    </source>
</evidence>
<dbReference type="PANTHER" id="PTHR19890">
    <property type="entry name" value="FIBROBLAST GROWTH FACTOR RECEPTOR"/>
    <property type="match status" value="1"/>
</dbReference>
<gene>
    <name evidence="6 7 8" type="primary">LOC106467988</name>
</gene>
<keyword evidence="2" id="KW-1133">Transmembrane helix</keyword>
<dbReference type="RefSeq" id="XP_022251963.1">
    <property type="nucleotide sequence ID" value="XM_022396255.1"/>
</dbReference>
<keyword evidence="5" id="KW-1185">Reference proteome</keyword>
<feature type="signal peptide" evidence="3">
    <location>
        <begin position="1"/>
        <end position="21"/>
    </location>
</feature>
<dbReference type="InterPro" id="IPR013783">
    <property type="entry name" value="Ig-like_fold"/>
</dbReference>
<keyword evidence="2" id="KW-0812">Transmembrane</keyword>
<keyword evidence="2" id="KW-0472">Membrane</keyword>
<evidence type="ECO:0000313" key="7">
    <source>
        <dbReference type="RefSeq" id="XP_022251964.1"/>
    </source>
</evidence>
<evidence type="ECO:0000256" key="2">
    <source>
        <dbReference type="SAM" id="Phobius"/>
    </source>
</evidence>